<evidence type="ECO:0000256" key="5">
    <source>
        <dbReference type="ARBA" id="ARBA00022691"/>
    </source>
</evidence>
<dbReference type="PANTHER" id="PTHR43409:SF7">
    <property type="entry name" value="BLL1977 PROTEIN"/>
    <property type="match status" value="1"/>
</dbReference>
<dbReference type="Gene3D" id="3.40.50.280">
    <property type="entry name" value="Cobalamin-binding domain"/>
    <property type="match status" value="1"/>
</dbReference>
<evidence type="ECO:0000256" key="1">
    <source>
        <dbReference type="ARBA" id="ARBA00001966"/>
    </source>
</evidence>
<dbReference type="CDD" id="cd01335">
    <property type="entry name" value="Radical_SAM"/>
    <property type="match status" value="1"/>
</dbReference>
<evidence type="ECO:0000256" key="7">
    <source>
        <dbReference type="ARBA" id="ARBA00023004"/>
    </source>
</evidence>
<dbReference type="Pfam" id="PF04055">
    <property type="entry name" value="Radical_SAM"/>
    <property type="match status" value="1"/>
</dbReference>
<keyword evidence="6" id="KW-0479">Metal-binding</keyword>
<dbReference type="PROSITE" id="PS01278">
    <property type="entry name" value="MTTASE_RADICAL"/>
    <property type="match status" value="1"/>
</dbReference>
<keyword evidence="4" id="KW-0808">Transferase</keyword>
<dbReference type="SFLD" id="SFLDS00029">
    <property type="entry name" value="Radical_SAM"/>
    <property type="match status" value="1"/>
</dbReference>
<sequence>MKIALIAPAWHDPLWESEKEKSIFPPLNLITLAAMTPPQHEVTILDESLTDLDFNEKYDLVGISAMTALAPRAYEIADAFRERGTMVVLGGMHPSALPEEAIAHADAVVVGEAEGSWQRLLTDLENGQLQAFYRQEKRPSLEHMVIPRRDLLQRSRYLVPDTVQTTRGCPFACSFCSVSQFFGHSYRFRPVEEVISEVRDLEGEVIAFIDDNIVGNPAYARRLFTELARLPRKVKWFSQGSLNIARDEELLRLAAASGCIGLFIGFESLSPANLKAVGKRVNLVDDYRQAIKKLHDHGIAIEGAFVFGLDEDDESVFERTVKFAQENRLEAAQFGILTPFPGTPLREALEREGRITNNDWSEYTISKVVFEPKNMSARTLQEGFNWAWQEFYSLGSISRRLGLAKKHAAILWALNLNIRKRFNHFMERLRAGNLGLPQPSLARQ</sequence>
<dbReference type="Gene3D" id="3.80.30.20">
    <property type="entry name" value="tm_1862 like domain"/>
    <property type="match status" value="1"/>
</dbReference>
<dbReference type="RefSeq" id="WP_011392350.1">
    <property type="nucleotide sequence ID" value="NZ_DF238840.1"/>
</dbReference>
<keyword evidence="8" id="KW-0411">Iron-sulfur</keyword>
<dbReference type="InterPro" id="IPR006158">
    <property type="entry name" value="Cobalamin-bd"/>
</dbReference>
<accession>A0A0S6UCU2</accession>
<name>A0A0S6UCU2_NEOTH</name>
<feature type="domain" description="B12-binding" evidence="9">
    <location>
        <begin position="46"/>
        <end position="131"/>
    </location>
</feature>
<dbReference type="CDD" id="cd02068">
    <property type="entry name" value="radical_SAM_B12_BD"/>
    <property type="match status" value="1"/>
</dbReference>
<dbReference type="GO" id="GO:0003824">
    <property type="term" value="F:catalytic activity"/>
    <property type="evidence" value="ECO:0007669"/>
    <property type="project" value="InterPro"/>
</dbReference>
<evidence type="ECO:0000256" key="3">
    <source>
        <dbReference type="ARBA" id="ARBA00022603"/>
    </source>
</evidence>
<dbReference type="GO" id="GO:0005829">
    <property type="term" value="C:cytosol"/>
    <property type="evidence" value="ECO:0007669"/>
    <property type="project" value="TreeGrafter"/>
</dbReference>
<dbReference type="GO" id="GO:0046872">
    <property type="term" value="F:metal ion binding"/>
    <property type="evidence" value="ECO:0007669"/>
    <property type="project" value="UniProtKB-KW"/>
</dbReference>
<protein>
    <submittedName>
        <fullName evidence="11">Fe-S oxidoreductase</fullName>
    </submittedName>
</protein>
<dbReference type="SMART" id="SM00729">
    <property type="entry name" value="Elp3"/>
    <property type="match status" value="1"/>
</dbReference>
<evidence type="ECO:0000256" key="2">
    <source>
        <dbReference type="ARBA" id="ARBA00022485"/>
    </source>
</evidence>
<dbReference type="GO" id="GO:0051539">
    <property type="term" value="F:4 iron, 4 sulfur cluster binding"/>
    <property type="evidence" value="ECO:0007669"/>
    <property type="project" value="UniProtKB-KW"/>
</dbReference>
<evidence type="ECO:0000313" key="11">
    <source>
        <dbReference type="EMBL" id="GAF26549.1"/>
    </source>
</evidence>
<evidence type="ECO:0000256" key="8">
    <source>
        <dbReference type="ARBA" id="ARBA00023014"/>
    </source>
</evidence>
<dbReference type="InterPro" id="IPR020612">
    <property type="entry name" value="Methylthiotransferase_CS"/>
</dbReference>
<evidence type="ECO:0000259" key="10">
    <source>
        <dbReference type="PROSITE" id="PS51918"/>
    </source>
</evidence>
<reference evidence="11" key="1">
    <citation type="journal article" date="2014" name="Gene">
        <title>Genome-guided analysis of transformation efficiency and carbon dioxide assimilation by Moorella thermoacetica Y72.</title>
        <authorList>
            <person name="Tsukahara K."/>
            <person name="Kita A."/>
            <person name="Nakashimada Y."/>
            <person name="Hoshino T."/>
            <person name="Murakami K."/>
        </authorList>
    </citation>
    <scope>NUCLEOTIDE SEQUENCE [LARGE SCALE GENOMIC DNA]</scope>
    <source>
        <strain evidence="11">Y72</strain>
    </source>
</reference>
<organism evidence="11">
    <name type="scientific">Moorella thermoacetica Y72</name>
    <dbReference type="NCBI Taxonomy" id="1325331"/>
    <lineage>
        <taxon>Bacteria</taxon>
        <taxon>Bacillati</taxon>
        <taxon>Bacillota</taxon>
        <taxon>Clostridia</taxon>
        <taxon>Neomoorellales</taxon>
        <taxon>Neomoorellaceae</taxon>
        <taxon>Neomoorella</taxon>
    </lineage>
</organism>
<keyword evidence="2" id="KW-0004">4Fe-4S</keyword>
<dbReference type="InterPro" id="IPR051198">
    <property type="entry name" value="BchE-like"/>
</dbReference>
<dbReference type="InterPro" id="IPR023404">
    <property type="entry name" value="rSAM_horseshoe"/>
</dbReference>
<dbReference type="GeneID" id="45616863"/>
<dbReference type="InterPro" id="IPR058240">
    <property type="entry name" value="rSAM_sf"/>
</dbReference>
<dbReference type="InterPro" id="IPR034466">
    <property type="entry name" value="Methyltransferase_Class_B"/>
</dbReference>
<dbReference type="Proteomes" id="UP000063718">
    <property type="component" value="Unassembled WGS sequence"/>
</dbReference>
<dbReference type="SFLD" id="SFLDG01123">
    <property type="entry name" value="methyltransferase_(Class_B)"/>
    <property type="match status" value="1"/>
</dbReference>
<keyword evidence="7" id="KW-0408">Iron</keyword>
<gene>
    <name evidence="11" type="ORF">MTY_1889</name>
</gene>
<proteinExistence type="predicted"/>
<feature type="domain" description="Radical SAM core" evidence="10">
    <location>
        <begin position="155"/>
        <end position="371"/>
    </location>
</feature>
<keyword evidence="5" id="KW-0949">S-adenosyl-L-methionine</keyword>
<comment type="cofactor">
    <cofactor evidence="1">
        <name>[4Fe-4S] cluster</name>
        <dbReference type="ChEBI" id="CHEBI:49883"/>
    </cofactor>
</comment>
<dbReference type="PROSITE" id="PS51332">
    <property type="entry name" value="B12_BINDING"/>
    <property type="match status" value="1"/>
</dbReference>
<dbReference type="GO" id="GO:0031419">
    <property type="term" value="F:cobalamin binding"/>
    <property type="evidence" value="ECO:0007669"/>
    <property type="project" value="InterPro"/>
</dbReference>
<dbReference type="AlphaFoldDB" id="A0A0S6UCU2"/>
<dbReference type="InterPro" id="IPR007197">
    <property type="entry name" value="rSAM"/>
</dbReference>
<dbReference type="SUPFAM" id="SSF102114">
    <property type="entry name" value="Radical SAM enzymes"/>
    <property type="match status" value="1"/>
</dbReference>
<dbReference type="SFLD" id="SFLDG01082">
    <property type="entry name" value="B12-binding_domain_containing"/>
    <property type="match status" value="1"/>
</dbReference>
<evidence type="ECO:0000256" key="4">
    <source>
        <dbReference type="ARBA" id="ARBA00022679"/>
    </source>
</evidence>
<dbReference type="PANTHER" id="PTHR43409">
    <property type="entry name" value="ANAEROBIC MAGNESIUM-PROTOPORPHYRIN IX MONOMETHYL ESTER CYCLASE-RELATED"/>
    <property type="match status" value="1"/>
</dbReference>
<evidence type="ECO:0000259" key="9">
    <source>
        <dbReference type="PROSITE" id="PS51332"/>
    </source>
</evidence>
<dbReference type="EMBL" id="DF238840">
    <property type="protein sequence ID" value="GAF26549.1"/>
    <property type="molecule type" value="Genomic_DNA"/>
</dbReference>
<evidence type="ECO:0000256" key="6">
    <source>
        <dbReference type="ARBA" id="ARBA00022723"/>
    </source>
</evidence>
<keyword evidence="3" id="KW-0489">Methyltransferase</keyword>
<dbReference type="Pfam" id="PF02310">
    <property type="entry name" value="B12-binding"/>
    <property type="match status" value="1"/>
</dbReference>
<dbReference type="InterPro" id="IPR006638">
    <property type="entry name" value="Elp3/MiaA/NifB-like_rSAM"/>
</dbReference>
<dbReference type="PROSITE" id="PS51918">
    <property type="entry name" value="RADICAL_SAM"/>
    <property type="match status" value="1"/>
</dbReference>